<protein>
    <submittedName>
        <fullName evidence="1">Uncharacterized protein</fullName>
    </submittedName>
</protein>
<dbReference type="OrthoDB" id="7360441at2"/>
<dbReference type="AlphaFoldDB" id="Q2W9D7"/>
<proteinExistence type="predicted"/>
<organism evidence="1 2">
    <name type="scientific">Paramagnetospirillum magneticum (strain ATCC 700264 / AMB-1)</name>
    <name type="common">Magnetospirillum magneticum</name>
    <dbReference type="NCBI Taxonomy" id="342108"/>
    <lineage>
        <taxon>Bacteria</taxon>
        <taxon>Pseudomonadati</taxon>
        <taxon>Pseudomonadota</taxon>
        <taxon>Alphaproteobacteria</taxon>
        <taxon>Rhodospirillales</taxon>
        <taxon>Magnetospirillaceae</taxon>
        <taxon>Paramagnetospirillum</taxon>
    </lineage>
</organism>
<keyword evidence="2" id="KW-1185">Reference proteome</keyword>
<gene>
    <name evidence="1" type="ordered locus">amb0734</name>
</gene>
<dbReference type="Proteomes" id="UP000007058">
    <property type="component" value="Chromosome"/>
</dbReference>
<evidence type="ECO:0000313" key="1">
    <source>
        <dbReference type="EMBL" id="BAE49538.1"/>
    </source>
</evidence>
<dbReference type="HOGENOM" id="CLU_2617814_0_0_5"/>
<dbReference type="EMBL" id="AP007255">
    <property type="protein sequence ID" value="BAE49538.1"/>
    <property type="molecule type" value="Genomic_DNA"/>
</dbReference>
<sequence>MGYQDNRRCAFDRLMSMAGDSLSAEHALSVLRNAGACNALLSCPRRLGCSWMAMIVASRLSEAAIAAAERDRVLALSA</sequence>
<name>Q2W9D7_PARM1</name>
<dbReference type="STRING" id="342108.amb0734"/>
<accession>Q2W9D7</accession>
<dbReference type="KEGG" id="mag:amb0734"/>
<reference evidence="1 2" key="1">
    <citation type="journal article" date="2005" name="DNA Res.">
        <title>Complete genome sequence of the facultative anaerobic magnetotactic bacterium Magnetospirillum sp. strain AMB-1.</title>
        <authorList>
            <person name="Matsunaga T."/>
            <person name="Okamura Y."/>
            <person name="Fukuda Y."/>
            <person name="Wahyudi A.T."/>
            <person name="Murase Y."/>
            <person name="Takeyama H."/>
        </authorList>
    </citation>
    <scope>NUCLEOTIDE SEQUENCE [LARGE SCALE GENOMIC DNA]</scope>
    <source>
        <strain evidence="2">ATCC 700264 / AMB-1</strain>
    </source>
</reference>
<evidence type="ECO:0000313" key="2">
    <source>
        <dbReference type="Proteomes" id="UP000007058"/>
    </source>
</evidence>